<dbReference type="InterPro" id="IPR001296">
    <property type="entry name" value="Glyco_trans_1"/>
</dbReference>
<comment type="caution">
    <text evidence="3">The sequence shown here is derived from an EMBL/GenBank/DDBJ whole genome shotgun (WGS) entry which is preliminary data.</text>
</comment>
<dbReference type="PANTHER" id="PTHR46401">
    <property type="entry name" value="GLYCOSYLTRANSFERASE WBBK-RELATED"/>
    <property type="match status" value="1"/>
</dbReference>
<organism evidence="3 4">
    <name type="scientific">Tenggerimyces flavus</name>
    <dbReference type="NCBI Taxonomy" id="1708749"/>
    <lineage>
        <taxon>Bacteria</taxon>
        <taxon>Bacillati</taxon>
        <taxon>Actinomycetota</taxon>
        <taxon>Actinomycetes</taxon>
        <taxon>Propionibacteriales</taxon>
        <taxon>Nocardioidaceae</taxon>
        <taxon>Tenggerimyces</taxon>
    </lineage>
</organism>
<keyword evidence="3" id="KW-0328">Glycosyltransferase</keyword>
<sequence>MLITRQFGADKVVAHDDALRALLERDWTRERGGLLAYFPVNVGNPFQALLYSGLDAANLTPVPTHDPQTTKQVALALEGSGLDLVVHLHWLNVVLAKAKDEAEAREASKRYLGQLDDLRERGARLLWTVHNILPHEAHFTDLEVELRKGVVERVERIHVMSERTQELVAPWFDLPDDKLMPVPHPSYLGVYPTWMPRAQARQQLGISPDTIVFLLVGRVKPYKGITELLDAFDTLSEREPGRYELLVAGPPGHEDETKAFKERLLAHPTAHGALRKLSDQELQVFCKAADVAVFPYRRSLNSGALSLALTFGLPVIVRDDGGEGARIESSYGILYGGEDPDGLVAALADARRLLTPEARASAAEAAERHAPARVSGAFAAAVRHWLDSERAL</sequence>
<dbReference type="Gene3D" id="3.40.50.2000">
    <property type="entry name" value="Glycogen Phosphorylase B"/>
    <property type="match status" value="1"/>
</dbReference>
<dbReference type="EC" id="2.4.-.-" evidence="3"/>
<feature type="domain" description="Glycosyl transferase family 1" evidence="2">
    <location>
        <begin position="198"/>
        <end position="367"/>
    </location>
</feature>
<dbReference type="Pfam" id="PF00534">
    <property type="entry name" value="Glycos_transf_1"/>
    <property type="match status" value="1"/>
</dbReference>
<dbReference type="RefSeq" id="WP_205115150.1">
    <property type="nucleotide sequence ID" value="NZ_JAFBCM010000001.1"/>
</dbReference>
<dbReference type="EMBL" id="JBHRZH010000023">
    <property type="protein sequence ID" value="MFC3764283.1"/>
    <property type="molecule type" value="Genomic_DNA"/>
</dbReference>
<dbReference type="GO" id="GO:0016757">
    <property type="term" value="F:glycosyltransferase activity"/>
    <property type="evidence" value="ECO:0007669"/>
    <property type="project" value="UniProtKB-KW"/>
</dbReference>
<gene>
    <name evidence="3" type="ORF">ACFOUW_25835</name>
</gene>
<keyword evidence="1 3" id="KW-0808">Transferase</keyword>
<dbReference type="Proteomes" id="UP001595699">
    <property type="component" value="Unassembled WGS sequence"/>
</dbReference>
<evidence type="ECO:0000256" key="1">
    <source>
        <dbReference type="ARBA" id="ARBA00022679"/>
    </source>
</evidence>
<name>A0ABV7YHD4_9ACTN</name>
<accession>A0ABV7YHD4</accession>
<evidence type="ECO:0000259" key="2">
    <source>
        <dbReference type="Pfam" id="PF00534"/>
    </source>
</evidence>
<dbReference type="SUPFAM" id="SSF53756">
    <property type="entry name" value="UDP-Glycosyltransferase/glycogen phosphorylase"/>
    <property type="match status" value="1"/>
</dbReference>
<evidence type="ECO:0000313" key="4">
    <source>
        <dbReference type="Proteomes" id="UP001595699"/>
    </source>
</evidence>
<keyword evidence="4" id="KW-1185">Reference proteome</keyword>
<protein>
    <submittedName>
        <fullName evidence="3">Glycosyltransferase</fullName>
        <ecNumber evidence="3">2.4.-.-</ecNumber>
    </submittedName>
</protein>
<evidence type="ECO:0000313" key="3">
    <source>
        <dbReference type="EMBL" id="MFC3764283.1"/>
    </source>
</evidence>
<reference evidence="4" key="1">
    <citation type="journal article" date="2019" name="Int. J. Syst. Evol. Microbiol.">
        <title>The Global Catalogue of Microorganisms (GCM) 10K type strain sequencing project: providing services to taxonomists for standard genome sequencing and annotation.</title>
        <authorList>
            <consortium name="The Broad Institute Genomics Platform"/>
            <consortium name="The Broad Institute Genome Sequencing Center for Infectious Disease"/>
            <person name="Wu L."/>
            <person name="Ma J."/>
        </authorList>
    </citation>
    <scope>NUCLEOTIDE SEQUENCE [LARGE SCALE GENOMIC DNA]</scope>
    <source>
        <strain evidence="4">CGMCC 4.7241</strain>
    </source>
</reference>
<dbReference type="PANTHER" id="PTHR46401:SF2">
    <property type="entry name" value="GLYCOSYLTRANSFERASE WBBK-RELATED"/>
    <property type="match status" value="1"/>
</dbReference>
<proteinExistence type="predicted"/>